<reference evidence="3 4" key="1">
    <citation type="submission" date="2016-03" db="EMBL/GenBank/DDBJ databases">
        <title>Niastella vici sp. nov., isolated from farmland soil.</title>
        <authorList>
            <person name="Chen L."/>
            <person name="Wang D."/>
            <person name="Yang S."/>
            <person name="Wang G."/>
        </authorList>
    </citation>
    <scope>NUCLEOTIDE SEQUENCE [LARGE SCALE GENOMIC DNA]</scope>
    <source>
        <strain evidence="3 4">DJ57</strain>
    </source>
</reference>
<evidence type="ECO:0000256" key="1">
    <source>
        <dbReference type="SAM" id="Coils"/>
    </source>
</evidence>
<keyword evidence="4" id="KW-1185">Reference proteome</keyword>
<evidence type="ECO:0000259" key="2">
    <source>
        <dbReference type="Pfam" id="PF03432"/>
    </source>
</evidence>
<keyword evidence="1" id="KW-0175">Coiled coil</keyword>
<dbReference type="InterPro" id="IPR005094">
    <property type="entry name" value="Endonuclease_MobA/VirD2"/>
</dbReference>
<feature type="domain" description="MobA/VirD2-like nuclease" evidence="2">
    <location>
        <begin position="17"/>
        <end position="141"/>
    </location>
</feature>
<feature type="coiled-coil region" evidence="1">
    <location>
        <begin position="329"/>
        <end position="356"/>
    </location>
</feature>
<comment type="caution">
    <text evidence="3">The sequence shown here is derived from an EMBL/GenBank/DDBJ whole genome shotgun (WGS) entry which is preliminary data.</text>
</comment>
<proteinExistence type="predicted"/>
<dbReference type="Pfam" id="PF03432">
    <property type="entry name" value="Relaxase"/>
    <property type="match status" value="1"/>
</dbReference>
<dbReference type="AlphaFoldDB" id="A0A1V9G9C5"/>
<protein>
    <recommendedName>
        <fullName evidence="2">MobA/VirD2-like nuclease domain-containing protein</fullName>
    </recommendedName>
</protein>
<evidence type="ECO:0000313" key="3">
    <source>
        <dbReference type="EMBL" id="OQP67245.1"/>
    </source>
</evidence>
<dbReference type="STRING" id="1703345.A3860_02475"/>
<name>A0A1V9G9C5_9BACT</name>
<organism evidence="3 4">
    <name type="scientific">Niastella vici</name>
    <dbReference type="NCBI Taxonomy" id="1703345"/>
    <lineage>
        <taxon>Bacteria</taxon>
        <taxon>Pseudomonadati</taxon>
        <taxon>Bacteroidota</taxon>
        <taxon>Chitinophagia</taxon>
        <taxon>Chitinophagales</taxon>
        <taxon>Chitinophagaceae</taxon>
        <taxon>Niastella</taxon>
    </lineage>
</organism>
<dbReference type="RefSeq" id="WP_081144940.1">
    <property type="nucleotide sequence ID" value="NZ_LVYD01000001.1"/>
</dbReference>
<dbReference type="EMBL" id="LVYD01000001">
    <property type="protein sequence ID" value="OQP67245.1"/>
    <property type="molecule type" value="Genomic_DNA"/>
</dbReference>
<dbReference type="Proteomes" id="UP000192796">
    <property type="component" value="Unassembled WGS sequence"/>
</dbReference>
<evidence type="ECO:0000313" key="4">
    <source>
        <dbReference type="Proteomes" id="UP000192796"/>
    </source>
</evidence>
<sequence>MILIGRTRGNGGQMARYLMNNPANDNAKVFDIRGTIHKDNIYLALREFSLKGALTKSKKEIFHLVINPPQDAVMRAEDWLKCTDIVEKHMHFAQQPRIMVLHDKQHVHMHVGYSRVDENGKLIPDKFFKLALSKARREIEEVLEQKRTPFRNHDRDLIKNTLTELWQQTTTGKDFISAAERHGYTIVQSQSRRPFMVVDEKTGISYDLVRQLKNVRTKQVRERLQGCKLELDKTVIREARIRQDADYFDRLQENSLTVILEQKKKYDQRQNELKTFNEKMRLKKIATQEMLDKAIDNPAQQKAHELLQSFKQQQEKITAVEKSLTRKPNKKLEKALQELKQAIEEADKRQQKKQLRLDL</sequence>
<accession>A0A1V9G9C5</accession>
<dbReference type="OrthoDB" id="1826980at2"/>
<gene>
    <name evidence="3" type="ORF">A3860_02475</name>
</gene>